<organism evidence="2 3">
    <name type="scientific">Aldrovandia affinis</name>
    <dbReference type="NCBI Taxonomy" id="143900"/>
    <lineage>
        <taxon>Eukaryota</taxon>
        <taxon>Metazoa</taxon>
        <taxon>Chordata</taxon>
        <taxon>Craniata</taxon>
        <taxon>Vertebrata</taxon>
        <taxon>Euteleostomi</taxon>
        <taxon>Actinopterygii</taxon>
        <taxon>Neopterygii</taxon>
        <taxon>Teleostei</taxon>
        <taxon>Notacanthiformes</taxon>
        <taxon>Halosauridae</taxon>
        <taxon>Aldrovandia</taxon>
    </lineage>
</organism>
<dbReference type="EMBL" id="JAINUG010000223">
    <property type="protein sequence ID" value="KAJ8386774.1"/>
    <property type="molecule type" value="Genomic_DNA"/>
</dbReference>
<dbReference type="AlphaFoldDB" id="A0AAD7W8H0"/>
<accession>A0AAD7W8H0</accession>
<comment type="caution">
    <text evidence="2">The sequence shown here is derived from an EMBL/GenBank/DDBJ whole genome shotgun (WGS) entry which is preliminary data.</text>
</comment>
<evidence type="ECO:0000256" key="1">
    <source>
        <dbReference type="SAM" id="MobiDB-lite"/>
    </source>
</evidence>
<dbReference type="Proteomes" id="UP001221898">
    <property type="component" value="Unassembled WGS sequence"/>
</dbReference>
<proteinExistence type="predicted"/>
<feature type="region of interest" description="Disordered" evidence="1">
    <location>
        <begin position="1"/>
        <end position="47"/>
    </location>
</feature>
<protein>
    <submittedName>
        <fullName evidence="2">Uncharacterized protein</fullName>
    </submittedName>
</protein>
<sequence length="99" mass="10277">MAAISALPRRSPSHGDRATGLSSLPPSPPGGEPAARPPARPPSTKGNLFPLRALHSWVPLACQRVIAVAGPSLPVVPRDPAARSLLVEVRIRRLSVGGD</sequence>
<evidence type="ECO:0000313" key="3">
    <source>
        <dbReference type="Proteomes" id="UP001221898"/>
    </source>
</evidence>
<keyword evidence="3" id="KW-1185">Reference proteome</keyword>
<gene>
    <name evidence="2" type="ORF">AAFF_G00167230</name>
</gene>
<reference evidence="2" key="1">
    <citation type="journal article" date="2023" name="Science">
        <title>Genome structures resolve the early diversification of teleost fishes.</title>
        <authorList>
            <person name="Parey E."/>
            <person name="Louis A."/>
            <person name="Montfort J."/>
            <person name="Bouchez O."/>
            <person name="Roques C."/>
            <person name="Iampietro C."/>
            <person name="Lluch J."/>
            <person name="Castinel A."/>
            <person name="Donnadieu C."/>
            <person name="Desvignes T."/>
            <person name="Floi Bucao C."/>
            <person name="Jouanno E."/>
            <person name="Wen M."/>
            <person name="Mejri S."/>
            <person name="Dirks R."/>
            <person name="Jansen H."/>
            <person name="Henkel C."/>
            <person name="Chen W.J."/>
            <person name="Zahm M."/>
            <person name="Cabau C."/>
            <person name="Klopp C."/>
            <person name="Thompson A.W."/>
            <person name="Robinson-Rechavi M."/>
            <person name="Braasch I."/>
            <person name="Lecointre G."/>
            <person name="Bobe J."/>
            <person name="Postlethwait J.H."/>
            <person name="Berthelot C."/>
            <person name="Roest Crollius H."/>
            <person name="Guiguen Y."/>
        </authorList>
    </citation>
    <scope>NUCLEOTIDE SEQUENCE</scope>
    <source>
        <strain evidence="2">NC1722</strain>
    </source>
</reference>
<feature type="compositionally biased region" description="Pro residues" evidence="1">
    <location>
        <begin position="25"/>
        <end position="41"/>
    </location>
</feature>
<name>A0AAD7W8H0_9TELE</name>
<evidence type="ECO:0000313" key="2">
    <source>
        <dbReference type="EMBL" id="KAJ8386774.1"/>
    </source>
</evidence>